<dbReference type="AlphaFoldDB" id="A0AAW0I665"/>
<sequence length="760" mass="83863">MAVYDPLPKLYDFKRLYMRYLEEDAAQGLSIGCDVEEHGGVDHGCSKRSSGPALREFGERAQELSPNCMDTVSVMAAWWHSVTWNRPTARLTNIANVSISKWPICPMLPVKALRNQQAVLEMEVVQAVNYQEDNKNVEKELSVDGMTKAPSFTYPNKGTSASAKGSRTGMVGDSQLSLGGEAAPTPVMLAPWTTEDVEDEEPGPNPHSGTISIAECLFCSHHSLSFMKNEAGIGKNYLWDNERGKLLDSAEAVQAHKNDKSYCKLFTYGDATLEFPEGCDFRSSSTDHREGGGSAHLSWMRHYRRAVEVARNQKAVGWSSSHVGVSCAVCPKDEIKTDAEDRNEAVPVNRCTSGPRIISVAEGVILPVYTCRNRNVNSRAMVPGIDNVGDNRGLGLKGVKKFRGNGGREPMPCLGVWPGGADMEGSQRELLKGNDLQDALKADSERSNCFSRALCLDAVRAKCRPPFILFCHETRSVRDEGGYAMKGIPKRNEYWAQGNKITTSVSTWNIAGYSLSSVSEKVTIAASFSISKITSPWKISSPNAARKLIGLFENSINGLTGTLDEQQGAEVAAKDRHENGKEGLPCQERAGVMAMINCEHWTYRMDTRTKVRLIDVYDEIVEDLNVFRENSIWKAVDFENRAELLSNYSRGSIYAFSLSALTIQKLLLTPPEWMLALSSEGLSVNAMVLLGSCQDEKVGERKLRWDRLFSEEKRFTLLLLLLTPVIEAEQQIPSGYRSSAGQLFSKPYGSGWTGMGVAQI</sequence>
<gene>
    <name evidence="1" type="ORF">U0070_015733</name>
</gene>
<name>A0AAW0I665_MYOGA</name>
<evidence type="ECO:0000313" key="2">
    <source>
        <dbReference type="Proteomes" id="UP001488838"/>
    </source>
</evidence>
<reference evidence="1 2" key="1">
    <citation type="journal article" date="2023" name="bioRxiv">
        <title>Conserved and derived expression patterns and positive selection on dental genes reveal complex evolutionary context of ever-growing rodent molars.</title>
        <authorList>
            <person name="Calamari Z.T."/>
            <person name="Song A."/>
            <person name="Cohen E."/>
            <person name="Akter M."/>
            <person name="Roy R.D."/>
            <person name="Hallikas O."/>
            <person name="Christensen M.M."/>
            <person name="Li P."/>
            <person name="Marangoni P."/>
            <person name="Jernvall J."/>
            <person name="Klein O.D."/>
        </authorList>
    </citation>
    <scope>NUCLEOTIDE SEQUENCE [LARGE SCALE GENOMIC DNA]</scope>
    <source>
        <strain evidence="1">V071</strain>
    </source>
</reference>
<protein>
    <submittedName>
        <fullName evidence="1">Uncharacterized protein</fullName>
    </submittedName>
</protein>
<keyword evidence="2" id="KW-1185">Reference proteome</keyword>
<accession>A0AAW0I665</accession>
<dbReference type="Proteomes" id="UP001488838">
    <property type="component" value="Unassembled WGS sequence"/>
</dbReference>
<evidence type="ECO:0000313" key="1">
    <source>
        <dbReference type="EMBL" id="KAK7809996.1"/>
    </source>
</evidence>
<proteinExistence type="predicted"/>
<dbReference type="EMBL" id="JBBHLL010000207">
    <property type="protein sequence ID" value="KAK7809996.1"/>
    <property type="molecule type" value="Genomic_DNA"/>
</dbReference>
<organism evidence="1 2">
    <name type="scientific">Myodes glareolus</name>
    <name type="common">Bank vole</name>
    <name type="synonym">Clethrionomys glareolus</name>
    <dbReference type="NCBI Taxonomy" id="447135"/>
    <lineage>
        <taxon>Eukaryota</taxon>
        <taxon>Metazoa</taxon>
        <taxon>Chordata</taxon>
        <taxon>Craniata</taxon>
        <taxon>Vertebrata</taxon>
        <taxon>Euteleostomi</taxon>
        <taxon>Mammalia</taxon>
        <taxon>Eutheria</taxon>
        <taxon>Euarchontoglires</taxon>
        <taxon>Glires</taxon>
        <taxon>Rodentia</taxon>
        <taxon>Myomorpha</taxon>
        <taxon>Muroidea</taxon>
        <taxon>Cricetidae</taxon>
        <taxon>Arvicolinae</taxon>
        <taxon>Myodes</taxon>
    </lineage>
</organism>
<comment type="caution">
    <text evidence="1">The sequence shown here is derived from an EMBL/GenBank/DDBJ whole genome shotgun (WGS) entry which is preliminary data.</text>
</comment>